<reference evidence="2" key="2">
    <citation type="submission" date="2023-06" db="EMBL/GenBank/DDBJ databases">
        <authorList>
            <consortium name="Lawrence Berkeley National Laboratory"/>
            <person name="Haridas S."/>
            <person name="Hensen N."/>
            <person name="Bonometti L."/>
            <person name="Westerberg I."/>
            <person name="Brannstrom I.O."/>
            <person name="Guillou S."/>
            <person name="Cros-Aarteil S."/>
            <person name="Calhoun S."/>
            <person name="Kuo A."/>
            <person name="Mondo S."/>
            <person name="Pangilinan J."/>
            <person name="Riley R."/>
            <person name="Labutti K."/>
            <person name="Andreopoulos B."/>
            <person name="Lipzen A."/>
            <person name="Chen C."/>
            <person name="Yanf M."/>
            <person name="Daum C."/>
            <person name="Ng V."/>
            <person name="Clum A."/>
            <person name="Steindorff A."/>
            <person name="Ohm R."/>
            <person name="Martin F."/>
            <person name="Silar P."/>
            <person name="Natvig D."/>
            <person name="Lalanne C."/>
            <person name="Gautier V."/>
            <person name="Ament-Velasquez S.L."/>
            <person name="Kruys A."/>
            <person name="Hutchinson M.I."/>
            <person name="Powell A.J."/>
            <person name="Barry K."/>
            <person name="Miller A.N."/>
            <person name="Grigoriev I.V."/>
            <person name="Debuchy R."/>
            <person name="Gladieux P."/>
            <person name="Thoren M.H."/>
            <person name="Johannesson H."/>
        </authorList>
    </citation>
    <scope>NUCLEOTIDE SEQUENCE</scope>
    <source>
        <strain evidence="2">CBS 168.71</strain>
    </source>
</reference>
<accession>A0AAE0H953</accession>
<evidence type="ECO:0000313" key="2">
    <source>
        <dbReference type="EMBL" id="KAK3291246.1"/>
    </source>
</evidence>
<dbReference type="EMBL" id="JAUEPN010000010">
    <property type="protein sequence ID" value="KAK3291246.1"/>
    <property type="molecule type" value="Genomic_DNA"/>
</dbReference>
<evidence type="ECO:0008006" key="4">
    <source>
        <dbReference type="Google" id="ProtNLM"/>
    </source>
</evidence>
<organism evidence="2 3">
    <name type="scientific">Chaetomium fimeti</name>
    <dbReference type="NCBI Taxonomy" id="1854472"/>
    <lineage>
        <taxon>Eukaryota</taxon>
        <taxon>Fungi</taxon>
        <taxon>Dikarya</taxon>
        <taxon>Ascomycota</taxon>
        <taxon>Pezizomycotina</taxon>
        <taxon>Sordariomycetes</taxon>
        <taxon>Sordariomycetidae</taxon>
        <taxon>Sordariales</taxon>
        <taxon>Chaetomiaceae</taxon>
        <taxon>Chaetomium</taxon>
    </lineage>
</organism>
<name>A0AAE0H953_9PEZI</name>
<dbReference type="PANTHER" id="PTHR40640:SF1">
    <property type="entry name" value="ANCHORED GLYCOPROTEIN, PUTATIVE (AFU_ORTHOLOGUE AFUA_8G04860)-RELATED"/>
    <property type="match status" value="1"/>
</dbReference>
<dbReference type="AlphaFoldDB" id="A0AAE0H953"/>
<feature type="chain" id="PRO_5041956070" description="AA1-like domain-containing protein" evidence="1">
    <location>
        <begin position="22"/>
        <end position="179"/>
    </location>
</feature>
<sequence length="179" mass="18299">MMLLDITLLFLAGAMSADAHAVPVAVAAEAAAAPTTVAVFLGAKRDGEYSFDASVIAADAVATTYEIRCQSGHLNMPGFPTTTCDQNDPPWTVTEGPSTMVGILSTAIESVTAVLDETCVIEGRTAAYCNYTFSGNSAGQTTSTAYTTIITGALFTAYPVVVTAGGEKLPPVPTGPPAL</sequence>
<dbReference type="RefSeq" id="XP_062654760.1">
    <property type="nucleotide sequence ID" value="XM_062807140.1"/>
</dbReference>
<feature type="signal peptide" evidence="1">
    <location>
        <begin position="1"/>
        <end position="21"/>
    </location>
</feature>
<proteinExistence type="predicted"/>
<keyword evidence="1" id="KW-0732">Signal</keyword>
<evidence type="ECO:0000256" key="1">
    <source>
        <dbReference type="SAM" id="SignalP"/>
    </source>
</evidence>
<dbReference type="Proteomes" id="UP001278766">
    <property type="component" value="Unassembled WGS sequence"/>
</dbReference>
<reference evidence="2" key="1">
    <citation type="journal article" date="2023" name="Mol. Phylogenet. Evol.">
        <title>Genome-scale phylogeny and comparative genomics of the fungal order Sordariales.</title>
        <authorList>
            <person name="Hensen N."/>
            <person name="Bonometti L."/>
            <person name="Westerberg I."/>
            <person name="Brannstrom I.O."/>
            <person name="Guillou S."/>
            <person name="Cros-Aarteil S."/>
            <person name="Calhoun S."/>
            <person name="Haridas S."/>
            <person name="Kuo A."/>
            <person name="Mondo S."/>
            <person name="Pangilinan J."/>
            <person name="Riley R."/>
            <person name="LaButti K."/>
            <person name="Andreopoulos B."/>
            <person name="Lipzen A."/>
            <person name="Chen C."/>
            <person name="Yan M."/>
            <person name="Daum C."/>
            <person name="Ng V."/>
            <person name="Clum A."/>
            <person name="Steindorff A."/>
            <person name="Ohm R.A."/>
            <person name="Martin F."/>
            <person name="Silar P."/>
            <person name="Natvig D.O."/>
            <person name="Lalanne C."/>
            <person name="Gautier V."/>
            <person name="Ament-Velasquez S.L."/>
            <person name="Kruys A."/>
            <person name="Hutchinson M.I."/>
            <person name="Powell A.J."/>
            <person name="Barry K."/>
            <person name="Miller A.N."/>
            <person name="Grigoriev I.V."/>
            <person name="Debuchy R."/>
            <person name="Gladieux P."/>
            <person name="Hiltunen Thoren M."/>
            <person name="Johannesson H."/>
        </authorList>
    </citation>
    <scope>NUCLEOTIDE SEQUENCE</scope>
    <source>
        <strain evidence="2">CBS 168.71</strain>
    </source>
</reference>
<evidence type="ECO:0000313" key="3">
    <source>
        <dbReference type="Proteomes" id="UP001278766"/>
    </source>
</evidence>
<keyword evidence="3" id="KW-1185">Reference proteome</keyword>
<dbReference type="GeneID" id="87844088"/>
<gene>
    <name evidence="2" type="ORF">B0H64DRAFT_450874</name>
</gene>
<comment type="caution">
    <text evidence="2">The sequence shown here is derived from an EMBL/GenBank/DDBJ whole genome shotgun (WGS) entry which is preliminary data.</text>
</comment>
<dbReference type="PANTHER" id="PTHR40640">
    <property type="entry name" value="ANCHORED GLYCOPROTEIN, PUTATIVE (AFU_ORTHOLOGUE AFUA_8G04860)-RELATED"/>
    <property type="match status" value="1"/>
</dbReference>
<protein>
    <recommendedName>
        <fullName evidence="4">AA1-like domain-containing protein</fullName>
    </recommendedName>
</protein>